<dbReference type="EMBL" id="CAJHUC010002976">
    <property type="protein sequence ID" value="CAD7704942.1"/>
    <property type="molecule type" value="Genomic_DNA"/>
</dbReference>
<organism evidence="3 4">
    <name type="scientific">Ostreobium quekettii</name>
    <dbReference type="NCBI Taxonomy" id="121088"/>
    <lineage>
        <taxon>Eukaryota</taxon>
        <taxon>Viridiplantae</taxon>
        <taxon>Chlorophyta</taxon>
        <taxon>core chlorophytes</taxon>
        <taxon>Ulvophyceae</taxon>
        <taxon>TCBD clade</taxon>
        <taxon>Bryopsidales</taxon>
        <taxon>Ostreobineae</taxon>
        <taxon>Ostreobiaceae</taxon>
        <taxon>Ostreobium</taxon>
    </lineage>
</organism>
<comment type="caution">
    <text evidence="3">The sequence shown here is derived from an EMBL/GenBank/DDBJ whole genome shotgun (WGS) entry which is preliminary data.</text>
</comment>
<accession>A0A8S1JD59</accession>
<dbReference type="AlphaFoldDB" id="A0A8S1JD59"/>
<feature type="transmembrane region" description="Helical" evidence="2">
    <location>
        <begin position="38"/>
        <end position="56"/>
    </location>
</feature>
<gene>
    <name evidence="3" type="ORF">OSTQU699_LOCUS10297</name>
</gene>
<dbReference type="Proteomes" id="UP000708148">
    <property type="component" value="Unassembled WGS sequence"/>
</dbReference>
<keyword evidence="4" id="KW-1185">Reference proteome</keyword>
<feature type="region of interest" description="Disordered" evidence="1">
    <location>
        <begin position="126"/>
        <end position="148"/>
    </location>
</feature>
<reference evidence="3" key="1">
    <citation type="submission" date="2020-12" db="EMBL/GenBank/DDBJ databases">
        <authorList>
            <person name="Iha C."/>
        </authorList>
    </citation>
    <scope>NUCLEOTIDE SEQUENCE</scope>
</reference>
<keyword evidence="2" id="KW-0812">Transmembrane</keyword>
<keyword evidence="2" id="KW-1133">Transmembrane helix</keyword>
<name>A0A8S1JD59_9CHLO</name>
<proteinExistence type="predicted"/>
<evidence type="ECO:0000256" key="1">
    <source>
        <dbReference type="SAM" id="MobiDB-lite"/>
    </source>
</evidence>
<protein>
    <submittedName>
        <fullName evidence="3">Uncharacterized protein</fullName>
    </submittedName>
</protein>
<keyword evidence="2" id="KW-0472">Membrane</keyword>
<evidence type="ECO:0000313" key="3">
    <source>
        <dbReference type="EMBL" id="CAD7704942.1"/>
    </source>
</evidence>
<evidence type="ECO:0000256" key="2">
    <source>
        <dbReference type="SAM" id="Phobius"/>
    </source>
</evidence>
<evidence type="ECO:0000313" key="4">
    <source>
        <dbReference type="Proteomes" id="UP000708148"/>
    </source>
</evidence>
<sequence>MYRSMEVLLEESEKAVADPNRDFSTRSLSSRHRAIDPITLSIVGGAATFITALVAWQIKGALKRRKVQNGQRLMEGGLVFTSADFIDEDMSLMFRDWHGDLNPVWSDAAEPRPMALGKVPPGKFPQVQTPPEGSPAVSHQHGSQHFDEHTADHVPQSVFSQAPQVQPGSVEPVWQQTQPAMKLDGGQALAEPSDANLEPQLARNLPLPGRGQIAKQPRLSKYQLWP</sequence>